<evidence type="ECO:0000256" key="1">
    <source>
        <dbReference type="SAM" id="Phobius"/>
    </source>
</evidence>
<evidence type="ECO:0000313" key="3">
    <source>
        <dbReference type="EMBL" id="EWC86890.1"/>
    </source>
</evidence>
<dbReference type="Proteomes" id="UP000030673">
    <property type="component" value="Unassembled WGS sequence"/>
</dbReference>
<accession>W7K1Q5</accession>
<feature type="transmembrane region" description="Helical" evidence="1">
    <location>
        <begin position="64"/>
        <end position="81"/>
    </location>
</feature>
<reference evidence="3 4" key="1">
    <citation type="submission" date="2013-02" db="EMBL/GenBank/DDBJ databases">
        <title>The Genome Sequence of Plasmodium falciparum NF54.</title>
        <authorList>
            <consortium name="The Broad Institute Genome Sequencing Platform"/>
            <consortium name="The Broad Institute Genome Sequencing Center for Infectious Disease"/>
            <person name="Neafsey D."/>
            <person name="Cheeseman I."/>
            <person name="Volkman S."/>
            <person name="Adams J."/>
            <person name="Walker B."/>
            <person name="Young S.K."/>
            <person name="Zeng Q."/>
            <person name="Gargeya S."/>
            <person name="Fitzgerald M."/>
            <person name="Haas B."/>
            <person name="Abouelleil A."/>
            <person name="Alvarado L."/>
            <person name="Arachchi H.M."/>
            <person name="Berlin A.M."/>
            <person name="Chapman S.B."/>
            <person name="Dewar J."/>
            <person name="Goldberg J."/>
            <person name="Griggs A."/>
            <person name="Gujja S."/>
            <person name="Hansen M."/>
            <person name="Howarth C."/>
            <person name="Imamovic A."/>
            <person name="Larimer J."/>
            <person name="McCowan C."/>
            <person name="Murphy C."/>
            <person name="Neiman D."/>
            <person name="Pearson M."/>
            <person name="Priest M."/>
            <person name="Roberts A."/>
            <person name="Saif S."/>
            <person name="Shea T."/>
            <person name="Sisk P."/>
            <person name="Sykes S."/>
            <person name="Wortman J."/>
            <person name="Nusbaum C."/>
            <person name="Birren B."/>
        </authorList>
    </citation>
    <scope>NUCLEOTIDE SEQUENCE [LARGE SCALE GENOMIC DNA]</scope>
    <source>
        <strain evidence="3 4">NF54</strain>
    </source>
</reference>
<gene>
    <name evidence="3" type="ORF">PFNF54_04443</name>
</gene>
<protein>
    <recommendedName>
        <fullName evidence="2">Merozoite surface protein C-terminal domain-containing protein</fullName>
    </recommendedName>
</protein>
<name>W7K1Q5_PLAFO</name>
<organism evidence="3 4">
    <name type="scientific">Plasmodium falciparum (isolate NF54)</name>
    <dbReference type="NCBI Taxonomy" id="5843"/>
    <lineage>
        <taxon>Eukaryota</taxon>
        <taxon>Sar</taxon>
        <taxon>Alveolata</taxon>
        <taxon>Apicomplexa</taxon>
        <taxon>Aconoidasida</taxon>
        <taxon>Haemosporida</taxon>
        <taxon>Plasmodiidae</taxon>
        <taxon>Plasmodium</taxon>
        <taxon>Plasmodium (Laverania)</taxon>
    </lineage>
</organism>
<feature type="domain" description="Merozoite surface protein C-terminal" evidence="2">
    <location>
        <begin position="1"/>
        <end position="51"/>
    </location>
</feature>
<dbReference type="AlphaFoldDB" id="W7K1Q5"/>
<dbReference type="EMBL" id="KE123862">
    <property type="protein sequence ID" value="EWC86890.1"/>
    <property type="molecule type" value="Genomic_DNA"/>
</dbReference>
<evidence type="ECO:0000259" key="2">
    <source>
        <dbReference type="Pfam" id="PF12948"/>
    </source>
</evidence>
<keyword evidence="1" id="KW-1133">Transmembrane helix</keyword>
<dbReference type="Pfam" id="PF12948">
    <property type="entry name" value="MSP7_C"/>
    <property type="match status" value="1"/>
</dbReference>
<keyword evidence="1" id="KW-0472">Membrane</keyword>
<keyword evidence="4" id="KW-1185">Reference proteome</keyword>
<evidence type="ECO:0000313" key="4">
    <source>
        <dbReference type="Proteomes" id="UP000030673"/>
    </source>
</evidence>
<dbReference type="InterPro" id="IPR024781">
    <property type="entry name" value="MSP_C"/>
</dbReference>
<keyword evidence="1" id="KW-0812">Transmembrane</keyword>
<proteinExistence type="predicted"/>
<sequence>MFKKILSDDQYMNDFKIFFILYLYSYAKKYSYLKDAENSRELYKNVYKNTIGWLHIIKQGKINIVYKIINFIFMFIVYSQNSNKHTYE</sequence>